<dbReference type="SUPFAM" id="SSF49899">
    <property type="entry name" value="Concanavalin A-like lectins/glucanases"/>
    <property type="match status" value="1"/>
</dbReference>
<evidence type="ECO:0000313" key="7">
    <source>
        <dbReference type="Proteomes" id="UP000593568"/>
    </source>
</evidence>
<evidence type="ECO:0000256" key="4">
    <source>
        <dbReference type="SAM" id="SignalP"/>
    </source>
</evidence>
<protein>
    <recommendedName>
        <fullName evidence="5">Legume lectin domain-containing protein</fullName>
    </recommendedName>
</protein>
<dbReference type="Gene3D" id="2.60.120.200">
    <property type="match status" value="1"/>
</dbReference>
<keyword evidence="3" id="KW-1133">Transmembrane helix</keyword>
<keyword evidence="2" id="KW-0430">Lectin</keyword>
<keyword evidence="3" id="KW-0472">Membrane</keyword>
<dbReference type="Proteomes" id="UP000593568">
    <property type="component" value="Unassembled WGS sequence"/>
</dbReference>
<name>A0A7J9F916_9ROSI</name>
<comment type="similarity">
    <text evidence="1">Belongs to the leguminous lectin family.</text>
</comment>
<evidence type="ECO:0000256" key="1">
    <source>
        <dbReference type="ARBA" id="ARBA00007606"/>
    </source>
</evidence>
<dbReference type="InterPro" id="IPR019825">
    <property type="entry name" value="Lectin_legB_Mn/Ca_BS"/>
</dbReference>
<dbReference type="InterPro" id="IPR001220">
    <property type="entry name" value="Legume_lectin_dom"/>
</dbReference>
<accession>A0A7J9F916</accession>
<gene>
    <name evidence="6" type="ORF">Gotri_002698</name>
</gene>
<proteinExistence type="inferred from homology"/>
<dbReference type="PROSITE" id="PS00307">
    <property type="entry name" value="LECTIN_LEGUME_BETA"/>
    <property type="match status" value="1"/>
</dbReference>
<sequence>MAIFFFSNYLTALTCLVFFSKILAAEQSSSFSFKSFGKDPKFESNIALYGDAHVGNDGSWVQLTNSVSWSAGAVMYKKPIKLVQGKVRKLASFSTYFSFSMSHKNGDGLAFIMVPSSFKVDVSGNSTFGISLGLEKNNKSGIVAVEFDTFRDAKHGDLNENHVGIDVGSLASVKARNLSSLNLVLSNGEKLHSWIDYEASSKRLEIRLSQSSSTRPDDPLLSYSIDLSKLWNDEQVFVGLSSSNGNSSQTCFIHLWSFKLRQVPNWMHSQPLDPEAITKNPKPLTTPHKSSKCFWKVLVVFVFGGACGALTASCVLYLWNMFGDRRPVVPEECGAEGVDFEYKKVKVVVVVDNAVKDGKK</sequence>
<feature type="chain" id="PRO_5029635671" description="Legume lectin domain-containing protein" evidence="4">
    <location>
        <begin position="25"/>
        <end position="360"/>
    </location>
</feature>
<keyword evidence="3" id="KW-0812">Transmembrane</keyword>
<evidence type="ECO:0000256" key="3">
    <source>
        <dbReference type="SAM" id="Phobius"/>
    </source>
</evidence>
<feature type="domain" description="Legume lectin" evidence="5">
    <location>
        <begin position="29"/>
        <end position="272"/>
    </location>
</feature>
<evidence type="ECO:0000313" key="6">
    <source>
        <dbReference type="EMBL" id="MBA0781813.1"/>
    </source>
</evidence>
<dbReference type="EMBL" id="JABEZW010000012">
    <property type="protein sequence ID" value="MBA0781813.1"/>
    <property type="molecule type" value="Genomic_DNA"/>
</dbReference>
<dbReference type="InterPro" id="IPR050258">
    <property type="entry name" value="Leguminous_Lectin"/>
</dbReference>
<dbReference type="AlphaFoldDB" id="A0A7J9F916"/>
<dbReference type="PANTHER" id="PTHR32401:SF16">
    <property type="entry name" value="CONCANAVALIN A-LIKE LECTIN FAMILY PROTEIN"/>
    <property type="match status" value="1"/>
</dbReference>
<dbReference type="CDD" id="cd06899">
    <property type="entry name" value="lectin_legume_LecRK_Arcelin_ConA"/>
    <property type="match status" value="1"/>
</dbReference>
<comment type="caution">
    <text evidence="6">The sequence shown here is derived from an EMBL/GenBank/DDBJ whole genome shotgun (WGS) entry which is preliminary data.</text>
</comment>
<keyword evidence="7" id="KW-1185">Reference proteome</keyword>
<dbReference type="PANTHER" id="PTHR32401">
    <property type="entry name" value="CONCANAVALIN A-LIKE LECTIN FAMILY PROTEIN"/>
    <property type="match status" value="1"/>
</dbReference>
<reference evidence="6 7" key="1">
    <citation type="journal article" date="2019" name="Genome Biol. Evol.">
        <title>Insights into the evolution of the New World diploid cottons (Gossypium, subgenus Houzingenia) based on genome sequencing.</title>
        <authorList>
            <person name="Grover C.E."/>
            <person name="Arick M.A. 2nd"/>
            <person name="Thrash A."/>
            <person name="Conover J.L."/>
            <person name="Sanders W.S."/>
            <person name="Peterson D.G."/>
            <person name="Frelichowski J.E."/>
            <person name="Scheffler J.A."/>
            <person name="Scheffler B.E."/>
            <person name="Wendel J.F."/>
        </authorList>
    </citation>
    <scope>NUCLEOTIDE SEQUENCE [LARGE SCALE GENOMIC DNA]</scope>
    <source>
        <strain evidence="6">8</strain>
        <tissue evidence="6">Leaf</tissue>
    </source>
</reference>
<dbReference type="Pfam" id="PF00139">
    <property type="entry name" value="Lectin_legB"/>
    <property type="match status" value="1"/>
</dbReference>
<evidence type="ECO:0000259" key="5">
    <source>
        <dbReference type="Pfam" id="PF00139"/>
    </source>
</evidence>
<keyword evidence="4" id="KW-0732">Signal</keyword>
<organism evidence="6 7">
    <name type="scientific">Gossypium trilobum</name>
    <dbReference type="NCBI Taxonomy" id="34281"/>
    <lineage>
        <taxon>Eukaryota</taxon>
        <taxon>Viridiplantae</taxon>
        <taxon>Streptophyta</taxon>
        <taxon>Embryophyta</taxon>
        <taxon>Tracheophyta</taxon>
        <taxon>Spermatophyta</taxon>
        <taxon>Magnoliopsida</taxon>
        <taxon>eudicotyledons</taxon>
        <taxon>Gunneridae</taxon>
        <taxon>Pentapetalae</taxon>
        <taxon>rosids</taxon>
        <taxon>malvids</taxon>
        <taxon>Malvales</taxon>
        <taxon>Malvaceae</taxon>
        <taxon>Malvoideae</taxon>
        <taxon>Gossypium</taxon>
    </lineage>
</organism>
<dbReference type="GO" id="GO:0030246">
    <property type="term" value="F:carbohydrate binding"/>
    <property type="evidence" value="ECO:0007669"/>
    <property type="project" value="UniProtKB-KW"/>
</dbReference>
<feature type="transmembrane region" description="Helical" evidence="3">
    <location>
        <begin position="294"/>
        <end position="319"/>
    </location>
</feature>
<evidence type="ECO:0000256" key="2">
    <source>
        <dbReference type="ARBA" id="ARBA00022734"/>
    </source>
</evidence>
<dbReference type="InterPro" id="IPR013320">
    <property type="entry name" value="ConA-like_dom_sf"/>
</dbReference>
<feature type="signal peptide" evidence="4">
    <location>
        <begin position="1"/>
        <end position="24"/>
    </location>
</feature>